<dbReference type="Gene3D" id="1.10.287.820">
    <property type="entry name" value="Acid-sensing ion channel domain"/>
    <property type="match status" value="1"/>
</dbReference>
<evidence type="ECO:0000313" key="17">
    <source>
        <dbReference type="Ensembl" id="ENSONIP00000061441.1"/>
    </source>
</evidence>
<keyword evidence="6 16" id="KW-1133">Transmembrane helix</keyword>
<keyword evidence="10" id="KW-1015">Disulfide bond</keyword>
<evidence type="ECO:0000256" key="11">
    <source>
        <dbReference type="ARBA" id="ARBA00023180"/>
    </source>
</evidence>
<keyword evidence="12" id="KW-0739">Sodium transport</keyword>
<evidence type="ECO:0000256" key="7">
    <source>
        <dbReference type="ARBA" id="ARBA00023053"/>
    </source>
</evidence>
<dbReference type="PROSITE" id="PS01206">
    <property type="entry name" value="ASC"/>
    <property type="match status" value="1"/>
</dbReference>
<dbReference type="Gene3D" id="1.10.287.770">
    <property type="entry name" value="YojJ-like"/>
    <property type="match status" value="1"/>
</dbReference>
<keyword evidence="11" id="KW-0325">Glycoprotein</keyword>
<dbReference type="InterPro" id="IPR020903">
    <property type="entry name" value="ENaC_CS"/>
</dbReference>
<proteinExistence type="predicted"/>
<dbReference type="FunFam" id="1.10.287.770:FF:000001">
    <property type="entry name" value="Acid-sensing ion channel subunit 1"/>
    <property type="match status" value="1"/>
</dbReference>
<evidence type="ECO:0000256" key="12">
    <source>
        <dbReference type="ARBA" id="ARBA00023201"/>
    </source>
</evidence>
<keyword evidence="18" id="KW-1185">Reference proteome</keyword>
<evidence type="ECO:0000256" key="15">
    <source>
        <dbReference type="SAM" id="MobiDB-lite"/>
    </source>
</evidence>
<reference evidence="17" key="3">
    <citation type="submission" date="2025-09" db="UniProtKB">
        <authorList>
            <consortium name="Ensembl"/>
        </authorList>
    </citation>
    <scope>IDENTIFICATION</scope>
</reference>
<keyword evidence="8" id="KW-0406">Ion transport</keyword>
<feature type="transmembrane region" description="Helical" evidence="16">
    <location>
        <begin position="556"/>
        <end position="578"/>
    </location>
</feature>
<evidence type="ECO:0000256" key="10">
    <source>
        <dbReference type="ARBA" id="ARBA00023157"/>
    </source>
</evidence>
<evidence type="ECO:0000256" key="16">
    <source>
        <dbReference type="SAM" id="Phobius"/>
    </source>
</evidence>
<dbReference type="Proteomes" id="UP000005207">
    <property type="component" value="Linkage group LG18"/>
</dbReference>
<sequence length="579" mass="66161">MEPNKSSDAQKPPLQNPQSSSLKATWNEITVDFIMRTKIHGLKFVFSPDKSKPQRVIWIMAFFLCLSLLFTWSWNRILYLMSYPAVTKIYMVWAHNMSFPAVTFCNKNVFRVSSLTKDDLYHSGYWLDLLYHNHTVIKRSLSILKDNHKQGLLTLLDFSSYTPPPNYRTNTTEMMGRLGHQLEDMLLECRFRGETCTYKNFSTIYTRYGKCYTFNSGLDGNPLLTTLKGGTGNGLEIMLDIQQDEYLPVWGETDETSYEAGIKVQIHSQDEPPFIDQLGFGVAPGFQTFVSCQQQLLQYLPPPWGDCKSTPIDSDYFSTYSITACRIDCETRYLLENCNCRMVHMPGNTAVCTPEQYKDCADPALDFLVEKDNDYCVCQTPCNMTRYGKELSMVKIPSKASAKYLAKKFNKTEQYIGENILVLDIFFEALNYEKIEQKKAYEIAGLLGDIGGQMGLFIGASVLTILEIFDYLYEVKDLQDSLRDQQVPVSLGSPVYVVETQTILTTVTRFPLNFVTSAHKEMSCTISQVSKTTIFLYLTHAGGSNSVDSIEFSSVLFIYSYFIIYLFYFILIFILIFAS</sequence>
<keyword evidence="2" id="KW-0813">Transport</keyword>
<dbReference type="InterPro" id="IPR004724">
    <property type="entry name" value="ENaC_chordates"/>
</dbReference>
<dbReference type="Gene3D" id="1.10.3590.10">
    <property type="entry name" value="acid-sensing ion channel 1 domain"/>
    <property type="match status" value="2"/>
</dbReference>
<evidence type="ECO:0000256" key="1">
    <source>
        <dbReference type="ARBA" id="ARBA00004651"/>
    </source>
</evidence>
<evidence type="ECO:0000256" key="3">
    <source>
        <dbReference type="ARBA" id="ARBA00022461"/>
    </source>
</evidence>
<dbReference type="FunFam" id="1.10.3590.10:FF:000002">
    <property type="entry name" value="acid-sensing ion channel 1 isoform X2"/>
    <property type="match status" value="1"/>
</dbReference>
<evidence type="ECO:0000256" key="6">
    <source>
        <dbReference type="ARBA" id="ARBA00022989"/>
    </source>
</evidence>
<evidence type="ECO:0000256" key="13">
    <source>
        <dbReference type="ARBA" id="ARBA00023303"/>
    </source>
</evidence>
<keyword evidence="7" id="KW-0915">Sodium</keyword>
<dbReference type="GO" id="GO:0015280">
    <property type="term" value="F:ligand-gated sodium channel activity"/>
    <property type="evidence" value="ECO:0007669"/>
    <property type="project" value="InterPro"/>
</dbReference>
<feature type="transmembrane region" description="Helical" evidence="16">
    <location>
        <begin position="56"/>
        <end position="74"/>
    </location>
</feature>
<keyword evidence="13" id="KW-0407">Ion channel</keyword>
<evidence type="ECO:0000256" key="4">
    <source>
        <dbReference type="ARBA" id="ARBA00022475"/>
    </source>
</evidence>
<dbReference type="Pfam" id="PF00858">
    <property type="entry name" value="ASC"/>
    <property type="match status" value="1"/>
</dbReference>
<dbReference type="NCBIfam" id="TIGR00859">
    <property type="entry name" value="ENaC"/>
    <property type="match status" value="1"/>
</dbReference>
<evidence type="ECO:0000256" key="14">
    <source>
        <dbReference type="ARBA" id="ARBA00036239"/>
    </source>
</evidence>
<dbReference type="InterPro" id="IPR001873">
    <property type="entry name" value="ENaC"/>
</dbReference>
<dbReference type="PRINTS" id="PR01078">
    <property type="entry name" value="AMINACHANNEL"/>
</dbReference>
<evidence type="ECO:0000256" key="5">
    <source>
        <dbReference type="ARBA" id="ARBA00022692"/>
    </source>
</evidence>
<dbReference type="PANTHER" id="PTHR11690">
    <property type="entry name" value="AMILORIDE-SENSITIVE SODIUM CHANNEL-RELATED"/>
    <property type="match status" value="1"/>
</dbReference>
<comment type="catalytic activity">
    <reaction evidence="14">
        <text>Na(+)(in) = Na(+)(out)</text>
        <dbReference type="Rhea" id="RHEA:34963"/>
        <dbReference type="ChEBI" id="CHEBI:29101"/>
    </reaction>
</comment>
<reference evidence="17" key="2">
    <citation type="submission" date="2025-08" db="UniProtKB">
        <authorList>
            <consortium name="Ensembl"/>
        </authorList>
    </citation>
    <scope>IDENTIFICATION</scope>
</reference>
<evidence type="ECO:0000256" key="2">
    <source>
        <dbReference type="ARBA" id="ARBA00022448"/>
    </source>
</evidence>
<feature type="region of interest" description="Disordered" evidence="15">
    <location>
        <begin position="1"/>
        <end position="20"/>
    </location>
</feature>
<accession>A0A669DSF2</accession>
<evidence type="ECO:0000313" key="18">
    <source>
        <dbReference type="Proteomes" id="UP000005207"/>
    </source>
</evidence>
<dbReference type="FunFam" id="1.10.287.820:FF:000001">
    <property type="entry name" value="acid-sensing ion channel 1 isoform X2"/>
    <property type="match status" value="1"/>
</dbReference>
<gene>
    <name evidence="17" type="primary">asic1c</name>
</gene>
<dbReference type="GO" id="GO:0005886">
    <property type="term" value="C:plasma membrane"/>
    <property type="evidence" value="ECO:0007669"/>
    <property type="project" value="UniProtKB-SubCell"/>
</dbReference>
<keyword evidence="5 16" id="KW-0812">Transmembrane</keyword>
<dbReference type="Ensembl" id="ENSONIT00000042671.1">
    <property type="protein sequence ID" value="ENSONIP00000061441.1"/>
    <property type="gene ID" value="ENSONIG00000009504.2"/>
</dbReference>
<dbReference type="PANTHER" id="PTHR11690:SF252">
    <property type="entry name" value="ACID-SENSING ION CHANNEL 1C"/>
    <property type="match status" value="1"/>
</dbReference>
<dbReference type="AlphaFoldDB" id="A0A669DSF2"/>
<evidence type="ECO:0000256" key="8">
    <source>
        <dbReference type="ARBA" id="ARBA00023065"/>
    </source>
</evidence>
<evidence type="ECO:0000256" key="9">
    <source>
        <dbReference type="ARBA" id="ARBA00023136"/>
    </source>
</evidence>
<keyword evidence="9 16" id="KW-0472">Membrane</keyword>
<name>A0A669DSF2_ORENI</name>
<organism evidence="17 18">
    <name type="scientific">Oreochromis niloticus</name>
    <name type="common">Nile tilapia</name>
    <name type="synonym">Tilapia nilotica</name>
    <dbReference type="NCBI Taxonomy" id="8128"/>
    <lineage>
        <taxon>Eukaryota</taxon>
        <taxon>Metazoa</taxon>
        <taxon>Chordata</taxon>
        <taxon>Craniata</taxon>
        <taxon>Vertebrata</taxon>
        <taxon>Euteleostomi</taxon>
        <taxon>Actinopterygii</taxon>
        <taxon>Neopterygii</taxon>
        <taxon>Teleostei</taxon>
        <taxon>Neoteleostei</taxon>
        <taxon>Acanthomorphata</taxon>
        <taxon>Ovalentaria</taxon>
        <taxon>Cichlomorphae</taxon>
        <taxon>Cichliformes</taxon>
        <taxon>Cichlidae</taxon>
        <taxon>African cichlids</taxon>
        <taxon>Pseudocrenilabrinae</taxon>
        <taxon>Oreochromini</taxon>
        <taxon>Oreochromis</taxon>
    </lineage>
</organism>
<protein>
    <submittedName>
        <fullName evidence="17">Uncharacterized protein</fullName>
    </submittedName>
</protein>
<keyword evidence="4" id="KW-1003">Cell membrane</keyword>
<comment type="subcellular location">
    <subcellularLocation>
        <location evidence="1">Cell membrane</location>
        <topology evidence="1">Multi-pass membrane protein</topology>
    </subcellularLocation>
</comment>
<keyword evidence="3" id="KW-0894">Sodium channel</keyword>
<reference evidence="18" key="1">
    <citation type="submission" date="2012-01" db="EMBL/GenBank/DDBJ databases">
        <title>The Genome Sequence of Oreochromis niloticus (Nile Tilapia).</title>
        <authorList>
            <consortium name="Broad Institute Genome Assembly Team"/>
            <consortium name="Broad Institute Sequencing Platform"/>
            <person name="Di Palma F."/>
            <person name="Johnson J."/>
            <person name="Lander E.S."/>
            <person name="Lindblad-Toh K."/>
        </authorList>
    </citation>
    <scope>NUCLEOTIDE SEQUENCE [LARGE SCALE GENOMIC DNA]</scope>
</reference>
<dbReference type="InParanoid" id="A0A669DSF2"/>
<dbReference type="GeneTree" id="ENSGT00940000164727"/>